<sequence length="142" mass="16070">MKLIVISLVFMSLLACDRYQIKFNEQQIYTPQTLFSDYKMPDTALSNCIKQLIIDQSVKRAEELISINCAYAGITDLTGLSRFTRLEIINLANNNLTDIKMLMFFGQLRRVDISGNNALSCDDIKTLSELVPDQLVAPKICL</sequence>
<name>D6PCS2_9BACT</name>
<dbReference type="InterPro" id="IPR001611">
    <property type="entry name" value="Leu-rich_rpt"/>
</dbReference>
<dbReference type="Gene3D" id="3.80.10.10">
    <property type="entry name" value="Ribonuclease Inhibitor"/>
    <property type="match status" value="1"/>
</dbReference>
<dbReference type="SUPFAM" id="SSF52058">
    <property type="entry name" value="L domain-like"/>
    <property type="match status" value="1"/>
</dbReference>
<dbReference type="PROSITE" id="PS51257">
    <property type="entry name" value="PROKAR_LIPOPROTEIN"/>
    <property type="match status" value="1"/>
</dbReference>
<dbReference type="AlphaFoldDB" id="D6PCS2"/>
<evidence type="ECO:0000313" key="1">
    <source>
        <dbReference type="EMBL" id="ADD93523.1"/>
    </source>
</evidence>
<reference evidence="1" key="1">
    <citation type="journal article" date="2010" name="ISME J.">
        <title>Metagenome of the Mediterranean deep chlorophyll maximum studied by direct and fosmid library 454 pyrosequencing.</title>
        <authorList>
            <person name="Ghai R."/>
            <person name="Martin-Cuadrado A.B."/>
            <person name="Molto A.G."/>
            <person name="Heredia I.G."/>
            <person name="Cabrera R."/>
            <person name="Martin J."/>
            <person name="Verdu M."/>
            <person name="Deschamps P."/>
            <person name="Moreira D."/>
            <person name="Lopez-Garcia P."/>
            <person name="Mira A."/>
            <person name="Rodriguez-Valera F."/>
        </authorList>
    </citation>
    <scope>NUCLEOTIDE SEQUENCE</scope>
</reference>
<protein>
    <submittedName>
        <fullName evidence="1">Uncharacterized protein</fullName>
    </submittedName>
</protein>
<accession>D6PCS2</accession>
<proteinExistence type="predicted"/>
<dbReference type="PROSITE" id="PS51450">
    <property type="entry name" value="LRR"/>
    <property type="match status" value="1"/>
</dbReference>
<organism evidence="1">
    <name type="scientific">uncultured marine bacterium MedDCM-OCT-S04-C13</name>
    <dbReference type="NCBI Taxonomy" id="743052"/>
    <lineage>
        <taxon>Bacteria</taxon>
        <taxon>environmental samples</taxon>
    </lineage>
</organism>
<dbReference type="EMBL" id="GU942985">
    <property type="protein sequence ID" value="ADD93523.1"/>
    <property type="molecule type" value="Genomic_DNA"/>
</dbReference>
<dbReference type="InterPro" id="IPR032675">
    <property type="entry name" value="LRR_dom_sf"/>
</dbReference>